<keyword evidence="4" id="KW-1185">Reference proteome</keyword>
<feature type="domain" description="UspA" evidence="2">
    <location>
        <begin position="162"/>
        <end position="308"/>
    </location>
</feature>
<dbReference type="Proteomes" id="UP001353952">
    <property type="component" value="Unassembled WGS sequence"/>
</dbReference>
<dbReference type="RefSeq" id="WP_191844781.1">
    <property type="nucleotide sequence ID" value="NZ_BMUO01000001.1"/>
</dbReference>
<name>A0ABU6ME41_9ACTN</name>
<reference evidence="3 4" key="1">
    <citation type="submission" date="2024-01" db="EMBL/GenBank/DDBJ databases">
        <title>Genome analysis.</title>
        <authorList>
            <person name="Zhang K."/>
        </authorList>
    </citation>
    <scope>NUCLEOTIDE SEQUENCE [LARGE SCALE GENOMIC DNA]</scope>
    <source>
        <strain evidence="3 4">CGMCC 4.1753</strain>
    </source>
</reference>
<sequence>MFCNVVVGVDGSPASLAAAHWAAHEASRRGTGLAVVHAWRRHPHPAPYVPMDRTEHDWAEQTLRDAVDSVRAAHPGLRIVDRLVCDAPVAALVAAAAEAELLVLGSPGMGRVSGFVMGSVSQRVVARSARPVVLVRAGLSAADDHLPAADGVAPEEIPETPYRAVVLGLDVQHPCDELIEFAFDAARRRGTALRVVHALRTPPQPASDPSLVTPPAVPSVPVAGPEALAAGEHAVVAALRPWCEKYPTVPVTETVTAGRAATVLLHAARDAGLLVVGRRTSGGRLGAHTGPVAHAVLHHAACPVVVVPHV</sequence>
<dbReference type="InterPro" id="IPR014729">
    <property type="entry name" value="Rossmann-like_a/b/a_fold"/>
</dbReference>
<accession>A0ABU6ME41</accession>
<dbReference type="InterPro" id="IPR006016">
    <property type="entry name" value="UspA"/>
</dbReference>
<dbReference type="PRINTS" id="PR01438">
    <property type="entry name" value="UNVRSLSTRESS"/>
</dbReference>
<protein>
    <submittedName>
        <fullName evidence="3">Universal stress protein</fullName>
    </submittedName>
</protein>
<proteinExistence type="inferred from homology"/>
<organism evidence="3 4">
    <name type="scientific">Streptomyces violaceochromogenes</name>
    <dbReference type="NCBI Taxonomy" id="67377"/>
    <lineage>
        <taxon>Bacteria</taxon>
        <taxon>Bacillati</taxon>
        <taxon>Actinomycetota</taxon>
        <taxon>Actinomycetes</taxon>
        <taxon>Kitasatosporales</taxon>
        <taxon>Streptomycetaceae</taxon>
        <taxon>Streptomyces</taxon>
    </lineage>
</organism>
<evidence type="ECO:0000313" key="4">
    <source>
        <dbReference type="Proteomes" id="UP001353952"/>
    </source>
</evidence>
<comment type="similarity">
    <text evidence="1">Belongs to the universal stress protein A family.</text>
</comment>
<gene>
    <name evidence="3" type="ORF">RFN57_40120</name>
</gene>
<feature type="domain" description="UspA" evidence="2">
    <location>
        <begin position="1"/>
        <end position="136"/>
    </location>
</feature>
<dbReference type="PANTHER" id="PTHR46268">
    <property type="entry name" value="STRESS RESPONSE PROTEIN NHAX"/>
    <property type="match status" value="1"/>
</dbReference>
<evidence type="ECO:0000259" key="2">
    <source>
        <dbReference type="Pfam" id="PF00582"/>
    </source>
</evidence>
<dbReference type="Gene3D" id="3.40.50.620">
    <property type="entry name" value="HUPs"/>
    <property type="match status" value="2"/>
</dbReference>
<dbReference type="SUPFAM" id="SSF52402">
    <property type="entry name" value="Adenine nucleotide alpha hydrolases-like"/>
    <property type="match status" value="2"/>
</dbReference>
<dbReference type="PANTHER" id="PTHR46268:SF6">
    <property type="entry name" value="UNIVERSAL STRESS PROTEIN UP12"/>
    <property type="match status" value="1"/>
</dbReference>
<evidence type="ECO:0000313" key="3">
    <source>
        <dbReference type="EMBL" id="MEC7058449.1"/>
    </source>
</evidence>
<dbReference type="Pfam" id="PF00582">
    <property type="entry name" value="Usp"/>
    <property type="match status" value="2"/>
</dbReference>
<comment type="caution">
    <text evidence="3">The sequence shown here is derived from an EMBL/GenBank/DDBJ whole genome shotgun (WGS) entry which is preliminary data.</text>
</comment>
<dbReference type="InterPro" id="IPR006015">
    <property type="entry name" value="Universal_stress_UspA"/>
</dbReference>
<dbReference type="EMBL" id="JAYXNZ010000002">
    <property type="protein sequence ID" value="MEC7058449.1"/>
    <property type="molecule type" value="Genomic_DNA"/>
</dbReference>
<evidence type="ECO:0000256" key="1">
    <source>
        <dbReference type="ARBA" id="ARBA00008791"/>
    </source>
</evidence>